<feature type="transmembrane region" description="Helical" evidence="1">
    <location>
        <begin position="219"/>
        <end position="239"/>
    </location>
</feature>
<dbReference type="Pfam" id="PF02517">
    <property type="entry name" value="Rce1-like"/>
    <property type="match status" value="1"/>
</dbReference>
<feature type="transmembrane region" description="Helical" evidence="1">
    <location>
        <begin position="188"/>
        <end position="207"/>
    </location>
</feature>
<keyword evidence="4" id="KW-1185">Reference proteome</keyword>
<dbReference type="Proteomes" id="UP000006791">
    <property type="component" value="Chromosome 1"/>
</dbReference>
<keyword evidence="1" id="KW-0812">Transmembrane</keyword>
<evidence type="ECO:0000313" key="3">
    <source>
        <dbReference type="EMBL" id="AEP11983.1"/>
    </source>
</evidence>
<feature type="transmembrane region" description="Helical" evidence="1">
    <location>
        <begin position="133"/>
        <end position="154"/>
    </location>
</feature>
<sequence length="247" mass="26942">MVTWLLSISAILLSSVGAQLGWTAWFYLQRGALPTQADLTTSHSLTLTLVLSTFAAHAITLLWCWQLIRRTSPYGVRPALGLDWCRSFWSRRNGLLIACVFAAPLFLAIGAWLERYLPNAKTDLDRILAQGPSVRVAIACVAALSAPLVEEVVYRGVIFGGLQRSLGVRPTVVLVSLLFLAVHVPQYWGGWAGLTMLALLSLTLTVLRAATGSILPSVVLHYAFNGIQAIAIVFFWELLETSPPTTP</sequence>
<dbReference type="STRING" id="981222.Cabther_A1229"/>
<dbReference type="HOGENOM" id="CLU_1122999_0_0_0"/>
<keyword evidence="3" id="KW-0645">Protease</keyword>
<dbReference type="InterPro" id="IPR003675">
    <property type="entry name" value="Rce1/LyrA-like_dom"/>
</dbReference>
<organism evidence="3 4">
    <name type="scientific">Chloracidobacterium thermophilum (strain B)</name>
    <dbReference type="NCBI Taxonomy" id="981222"/>
    <lineage>
        <taxon>Bacteria</taxon>
        <taxon>Pseudomonadati</taxon>
        <taxon>Acidobacteriota</taxon>
        <taxon>Terriglobia</taxon>
        <taxon>Terriglobales</taxon>
        <taxon>Acidobacteriaceae</taxon>
        <taxon>Chloracidobacterium</taxon>
    </lineage>
</organism>
<keyword evidence="1" id="KW-1133">Transmembrane helix</keyword>
<evidence type="ECO:0000256" key="1">
    <source>
        <dbReference type="SAM" id="Phobius"/>
    </source>
</evidence>
<name>G2LDC3_CHLTF</name>
<dbReference type="InterPro" id="IPR052710">
    <property type="entry name" value="CAAX_protease"/>
</dbReference>
<keyword evidence="1" id="KW-0472">Membrane</keyword>
<dbReference type="AlphaFoldDB" id="G2LDC3"/>
<accession>G2LDC3</accession>
<dbReference type="PANTHER" id="PTHR36435">
    <property type="entry name" value="SLR1288 PROTEIN"/>
    <property type="match status" value="1"/>
</dbReference>
<dbReference type="KEGG" id="ctm:Cabther_A1229"/>
<evidence type="ECO:0000313" key="4">
    <source>
        <dbReference type="Proteomes" id="UP000006791"/>
    </source>
</evidence>
<gene>
    <name evidence="3" type="ordered locus">Cabther_A1229</name>
</gene>
<feature type="transmembrane region" description="Helical" evidence="1">
    <location>
        <begin position="166"/>
        <end position="182"/>
    </location>
</feature>
<protein>
    <submittedName>
        <fullName evidence="3">CAAX amino terminal protease family</fullName>
    </submittedName>
</protein>
<dbReference type="GO" id="GO:0006508">
    <property type="term" value="P:proteolysis"/>
    <property type="evidence" value="ECO:0007669"/>
    <property type="project" value="UniProtKB-KW"/>
</dbReference>
<feature type="domain" description="CAAX prenyl protease 2/Lysostaphin resistance protein A-like" evidence="2">
    <location>
        <begin position="136"/>
        <end position="226"/>
    </location>
</feature>
<evidence type="ECO:0000259" key="2">
    <source>
        <dbReference type="Pfam" id="PF02517"/>
    </source>
</evidence>
<dbReference type="GO" id="GO:0080120">
    <property type="term" value="P:CAAX-box protein maturation"/>
    <property type="evidence" value="ECO:0007669"/>
    <property type="project" value="UniProtKB-ARBA"/>
</dbReference>
<keyword evidence="3" id="KW-0378">Hydrolase</keyword>
<feature type="transmembrane region" description="Helical" evidence="1">
    <location>
        <begin position="94"/>
        <end position="113"/>
    </location>
</feature>
<feature type="transmembrane region" description="Helical" evidence="1">
    <location>
        <begin position="42"/>
        <end position="65"/>
    </location>
</feature>
<dbReference type="EMBL" id="CP002514">
    <property type="protein sequence ID" value="AEP11983.1"/>
    <property type="molecule type" value="Genomic_DNA"/>
</dbReference>
<proteinExistence type="predicted"/>
<reference evidence="3 4" key="1">
    <citation type="journal article" date="2012" name="Environ. Microbiol.">
        <title>Complete genome of Candidatus Chloracidobacterium thermophilum, a chlorophyll-based photoheterotroph belonging to the phylum Acidobacteria.</title>
        <authorList>
            <person name="Garcia Costas A.M."/>
            <person name="Liu Z."/>
            <person name="Tomsho L.P."/>
            <person name="Schuster S.C."/>
            <person name="Ward D.M."/>
            <person name="Bryant D.A."/>
        </authorList>
    </citation>
    <scope>NUCLEOTIDE SEQUENCE [LARGE SCALE GENOMIC DNA]</scope>
    <source>
        <strain evidence="3 4">B</strain>
    </source>
</reference>
<dbReference type="GO" id="GO:0004175">
    <property type="term" value="F:endopeptidase activity"/>
    <property type="evidence" value="ECO:0007669"/>
    <property type="project" value="UniProtKB-ARBA"/>
</dbReference>
<dbReference type="PANTHER" id="PTHR36435:SF1">
    <property type="entry name" value="CAAX AMINO TERMINAL PROTEASE FAMILY PROTEIN"/>
    <property type="match status" value="1"/>
</dbReference>